<reference evidence="1 2" key="1">
    <citation type="journal article" date="2008" name="BMC Genomics">
        <title>Complete genome of Phenylobacterium zucineum - a novel facultative intracellular bacterium isolated from human erythroleukemia cell line K562.</title>
        <authorList>
            <person name="Luo Y."/>
            <person name="Xu X."/>
            <person name="Ding Z."/>
            <person name="Liu Z."/>
            <person name="Zhang B."/>
            <person name="Yan Z."/>
            <person name="Sun J."/>
            <person name="Hu S."/>
            <person name="Hu X."/>
        </authorList>
    </citation>
    <scope>NUCLEOTIDE SEQUENCE [LARGE SCALE GENOMIC DNA]</scope>
    <source>
        <strain evidence="1 2">HLK1</strain>
    </source>
</reference>
<dbReference type="Proteomes" id="UP000001868">
    <property type="component" value="Chromosome"/>
</dbReference>
<sequence>MAFAVSLMAASLAPPGRKVKRAHAPSCAKVMKWPQAALRLTASITSLGEGRPMKTIALAAVAAALIAGPALAQDHNHAHANHEASASAAGALSVESTPIGDIIKNEQAKAALEKAVPEIANYYDQIAGMTLAQVAPMSQGALDEAKLKEIQSEFDKIK</sequence>
<evidence type="ECO:0000313" key="2">
    <source>
        <dbReference type="Proteomes" id="UP000001868"/>
    </source>
</evidence>
<accession>B4R969</accession>
<organism evidence="1 2">
    <name type="scientific">Phenylobacterium zucineum (strain HLK1)</name>
    <dbReference type="NCBI Taxonomy" id="450851"/>
    <lineage>
        <taxon>Bacteria</taxon>
        <taxon>Pseudomonadati</taxon>
        <taxon>Pseudomonadota</taxon>
        <taxon>Alphaproteobacteria</taxon>
        <taxon>Caulobacterales</taxon>
        <taxon>Caulobacteraceae</taxon>
        <taxon>Phenylobacterium</taxon>
    </lineage>
</organism>
<dbReference type="STRING" id="450851.PHZ_c1325"/>
<keyword evidence="2" id="KW-1185">Reference proteome</keyword>
<dbReference type="EMBL" id="CP000747">
    <property type="protein sequence ID" value="ACG77739.1"/>
    <property type="molecule type" value="Genomic_DNA"/>
</dbReference>
<protein>
    <submittedName>
        <fullName evidence="1">Uncharacterized protein</fullName>
    </submittedName>
</protein>
<dbReference type="HOGENOM" id="CLU_1667759_0_0_5"/>
<gene>
    <name evidence="1" type="ordered locus">PHZ_c1325</name>
</gene>
<evidence type="ECO:0000313" key="1">
    <source>
        <dbReference type="EMBL" id="ACG77739.1"/>
    </source>
</evidence>
<dbReference type="AlphaFoldDB" id="B4R969"/>
<dbReference type="KEGG" id="pzu:PHZ_c1325"/>
<name>B4R969_PHEZH</name>
<proteinExistence type="predicted"/>